<dbReference type="STRING" id="320787.CA2015_2210"/>
<dbReference type="Proteomes" id="UP000036520">
    <property type="component" value="Chromosome"/>
</dbReference>
<keyword evidence="3" id="KW-1185">Reference proteome</keyword>
<evidence type="ECO:0000259" key="1">
    <source>
        <dbReference type="Pfam" id="PF02698"/>
    </source>
</evidence>
<dbReference type="OrthoDB" id="9782395at2"/>
<dbReference type="InterPro" id="IPR051599">
    <property type="entry name" value="Cell_Envelope_Assoc"/>
</dbReference>
<proteinExistence type="predicted"/>
<dbReference type="InterPro" id="IPR014729">
    <property type="entry name" value="Rossmann-like_a/b/a_fold"/>
</dbReference>
<dbReference type="CDD" id="cd06259">
    <property type="entry name" value="YdcF-like"/>
    <property type="match status" value="1"/>
</dbReference>
<feature type="domain" description="DUF218" evidence="1">
    <location>
        <begin position="34"/>
        <end position="151"/>
    </location>
</feature>
<evidence type="ECO:0000313" key="3">
    <source>
        <dbReference type="Proteomes" id="UP000036520"/>
    </source>
</evidence>
<dbReference type="GO" id="GO:0005886">
    <property type="term" value="C:plasma membrane"/>
    <property type="evidence" value="ECO:0007669"/>
    <property type="project" value="TreeGrafter"/>
</dbReference>
<gene>
    <name evidence="2" type="ORF">CA2015_2210</name>
</gene>
<dbReference type="Gene3D" id="3.40.50.620">
    <property type="entry name" value="HUPs"/>
    <property type="match status" value="1"/>
</dbReference>
<dbReference type="RefSeq" id="WP_048641946.1">
    <property type="nucleotide sequence ID" value="NZ_CP012040.1"/>
</dbReference>
<organism evidence="2 3">
    <name type="scientific">Cyclobacterium amurskyense</name>
    <dbReference type="NCBI Taxonomy" id="320787"/>
    <lineage>
        <taxon>Bacteria</taxon>
        <taxon>Pseudomonadati</taxon>
        <taxon>Bacteroidota</taxon>
        <taxon>Cytophagia</taxon>
        <taxon>Cytophagales</taxon>
        <taxon>Cyclobacteriaceae</taxon>
        <taxon>Cyclobacterium</taxon>
    </lineage>
</organism>
<reference evidence="2 3" key="1">
    <citation type="submission" date="2015-07" db="EMBL/GenBank/DDBJ databases">
        <authorList>
            <person name="Kim K.M."/>
        </authorList>
    </citation>
    <scope>NUCLEOTIDE SEQUENCE [LARGE SCALE GENOMIC DNA]</scope>
    <source>
        <strain evidence="2 3">KCTC 12363</strain>
    </source>
</reference>
<name>A0A0H4PB20_9BACT</name>
<dbReference type="InterPro" id="IPR003848">
    <property type="entry name" value="DUF218"/>
</dbReference>
<accession>A0A0H4PB20</accession>
<protein>
    <recommendedName>
        <fullName evidence="1">DUF218 domain-containing protein</fullName>
    </recommendedName>
</protein>
<dbReference type="KEGG" id="camu:CA2015_2210"/>
<dbReference type="AlphaFoldDB" id="A0A0H4PB20"/>
<dbReference type="Pfam" id="PF02698">
    <property type="entry name" value="DUF218"/>
    <property type="match status" value="1"/>
</dbReference>
<dbReference type="PANTHER" id="PTHR30336:SF20">
    <property type="entry name" value="DUF218 DOMAIN-CONTAINING PROTEIN"/>
    <property type="match status" value="1"/>
</dbReference>
<dbReference type="PANTHER" id="PTHR30336">
    <property type="entry name" value="INNER MEMBRANE PROTEIN, PROBABLE PERMEASE"/>
    <property type="match status" value="1"/>
</dbReference>
<sequence length="222" mass="25439">MLKKEQPTITNEIKILAKILWNYHQLKHDLKKADAIFVLGSHDTRVAERGAKLWLDGMADYLILSGGLGNFTLGIWDEPEADKFAKIALQIGVPKSAIIIENQSTNTGENIQFTQKILDERKLDLTSFIIVQKPYMERRSYATFKKNWPEKAVCVTSPNISFEDYPNEEISMAVVIQSMVGDLQRIKEYPKLGFQIEQEIPQEVWLAFEKLVKLGFDQHLIS</sequence>
<dbReference type="EMBL" id="CP012040">
    <property type="protein sequence ID" value="AKP51631.1"/>
    <property type="molecule type" value="Genomic_DNA"/>
</dbReference>
<evidence type="ECO:0000313" key="2">
    <source>
        <dbReference type="EMBL" id="AKP51631.1"/>
    </source>
</evidence>
<dbReference type="PATRIC" id="fig|320787.5.peg.2429"/>